<evidence type="ECO:0000256" key="2">
    <source>
        <dbReference type="ARBA" id="ARBA00022723"/>
    </source>
</evidence>
<dbReference type="InterPro" id="IPR013087">
    <property type="entry name" value="Znf_C2H2_type"/>
</dbReference>
<name>A0A226EBE2_FOLCA</name>
<evidence type="ECO:0000256" key="6">
    <source>
        <dbReference type="ARBA" id="ARBA00023242"/>
    </source>
</evidence>
<evidence type="ECO:0000256" key="9">
    <source>
        <dbReference type="SAM" id="SignalP"/>
    </source>
</evidence>
<feature type="signal peptide" evidence="9">
    <location>
        <begin position="1"/>
        <end position="20"/>
    </location>
</feature>
<keyword evidence="9" id="KW-0732">Signal</keyword>
<sequence>MRTLALVILFMGVMVLLAEAYFADEEDNYFGGVPRRVRRHHYYHGDVIFTPHGPLFGYRYGPREPVPPADSDSDSAPNPLKCSICFKKFGTVDTKERHFRHMHDETFTRLPCPADDCDLSFKRRDHLHRHLKRKHPTVPFFTMGSRSRPVRKDDFENIGDRIPCPVATCEKTYSRTDHLNIHIRTTHPDTPVIKGSKKGKKYGSKVPETKPCPVCEKEIKSSRLKEHMETHASGVSF</sequence>
<keyword evidence="2" id="KW-0479">Metal-binding</keyword>
<dbReference type="Pfam" id="PF00096">
    <property type="entry name" value="zf-C2H2"/>
    <property type="match status" value="2"/>
</dbReference>
<keyword evidence="4 7" id="KW-0863">Zinc-finger</keyword>
<dbReference type="PANTHER" id="PTHR24406">
    <property type="entry name" value="TRANSCRIPTIONAL REPRESSOR CTCFL-RELATED"/>
    <property type="match status" value="1"/>
</dbReference>
<dbReference type="EMBL" id="LNIX01000005">
    <property type="protein sequence ID" value="OXA54006.1"/>
    <property type="molecule type" value="Genomic_DNA"/>
</dbReference>
<feature type="domain" description="C2H2-type" evidence="10">
    <location>
        <begin position="110"/>
        <end position="135"/>
    </location>
</feature>
<dbReference type="Proteomes" id="UP000198287">
    <property type="component" value="Unassembled WGS sequence"/>
</dbReference>
<dbReference type="AlphaFoldDB" id="A0A226EBE2"/>
<feature type="chain" id="PRO_5012691639" evidence="9">
    <location>
        <begin position="21"/>
        <end position="237"/>
    </location>
</feature>
<keyword evidence="5" id="KW-0862">Zinc</keyword>
<feature type="domain" description="C2H2-type" evidence="10">
    <location>
        <begin position="162"/>
        <end position="187"/>
    </location>
</feature>
<evidence type="ECO:0000313" key="12">
    <source>
        <dbReference type="Proteomes" id="UP000198287"/>
    </source>
</evidence>
<keyword evidence="3" id="KW-0677">Repeat</keyword>
<reference evidence="11 12" key="1">
    <citation type="submission" date="2015-12" db="EMBL/GenBank/DDBJ databases">
        <title>The genome of Folsomia candida.</title>
        <authorList>
            <person name="Faddeeva A."/>
            <person name="Derks M.F."/>
            <person name="Anvar Y."/>
            <person name="Smit S."/>
            <person name="Van Straalen N."/>
            <person name="Roelofs D."/>
        </authorList>
    </citation>
    <scope>NUCLEOTIDE SEQUENCE [LARGE SCALE GENOMIC DNA]</scope>
    <source>
        <strain evidence="11 12">VU population</strain>
        <tissue evidence="11">Whole body</tissue>
    </source>
</reference>
<evidence type="ECO:0000256" key="8">
    <source>
        <dbReference type="SAM" id="MobiDB-lite"/>
    </source>
</evidence>
<dbReference type="OrthoDB" id="2687452at2759"/>
<evidence type="ECO:0000256" key="7">
    <source>
        <dbReference type="PROSITE-ProRule" id="PRU00042"/>
    </source>
</evidence>
<keyword evidence="12" id="KW-1185">Reference proteome</keyword>
<evidence type="ECO:0000256" key="4">
    <source>
        <dbReference type="ARBA" id="ARBA00022771"/>
    </source>
</evidence>
<feature type="region of interest" description="Disordered" evidence="8">
    <location>
        <begin position="187"/>
        <end position="207"/>
    </location>
</feature>
<dbReference type="SMART" id="SM00355">
    <property type="entry name" value="ZnF_C2H2"/>
    <property type="match status" value="4"/>
</dbReference>
<comment type="subcellular location">
    <subcellularLocation>
        <location evidence="1">Nucleus</location>
    </subcellularLocation>
</comment>
<protein>
    <submittedName>
        <fullName evidence="11">Myc-associated zinc finger protein</fullName>
    </submittedName>
</protein>
<comment type="caution">
    <text evidence="11">The sequence shown here is derived from an EMBL/GenBank/DDBJ whole genome shotgun (WGS) entry which is preliminary data.</text>
</comment>
<keyword evidence="6" id="KW-0539">Nucleus</keyword>
<dbReference type="GO" id="GO:0008270">
    <property type="term" value="F:zinc ion binding"/>
    <property type="evidence" value="ECO:0007669"/>
    <property type="project" value="UniProtKB-KW"/>
</dbReference>
<evidence type="ECO:0000256" key="1">
    <source>
        <dbReference type="ARBA" id="ARBA00004123"/>
    </source>
</evidence>
<accession>A0A226EBE2</accession>
<evidence type="ECO:0000256" key="5">
    <source>
        <dbReference type="ARBA" id="ARBA00022833"/>
    </source>
</evidence>
<evidence type="ECO:0000313" key="11">
    <source>
        <dbReference type="EMBL" id="OXA54006.1"/>
    </source>
</evidence>
<evidence type="ECO:0000256" key="3">
    <source>
        <dbReference type="ARBA" id="ARBA00022737"/>
    </source>
</evidence>
<dbReference type="PROSITE" id="PS00028">
    <property type="entry name" value="ZINC_FINGER_C2H2_1"/>
    <property type="match status" value="3"/>
</dbReference>
<gene>
    <name evidence="11" type="ORF">Fcan01_10729</name>
</gene>
<evidence type="ECO:0000259" key="10">
    <source>
        <dbReference type="PROSITE" id="PS50157"/>
    </source>
</evidence>
<dbReference type="GO" id="GO:0005634">
    <property type="term" value="C:nucleus"/>
    <property type="evidence" value="ECO:0007669"/>
    <property type="project" value="UniProtKB-SubCell"/>
</dbReference>
<dbReference type="PROSITE" id="PS50157">
    <property type="entry name" value="ZINC_FINGER_C2H2_2"/>
    <property type="match status" value="2"/>
</dbReference>
<dbReference type="Gene3D" id="3.30.160.60">
    <property type="entry name" value="Classic Zinc Finger"/>
    <property type="match status" value="2"/>
</dbReference>
<dbReference type="InterPro" id="IPR050888">
    <property type="entry name" value="ZnF_C2H2-type_TF"/>
</dbReference>
<proteinExistence type="predicted"/>
<organism evidence="11 12">
    <name type="scientific">Folsomia candida</name>
    <name type="common">Springtail</name>
    <dbReference type="NCBI Taxonomy" id="158441"/>
    <lineage>
        <taxon>Eukaryota</taxon>
        <taxon>Metazoa</taxon>
        <taxon>Ecdysozoa</taxon>
        <taxon>Arthropoda</taxon>
        <taxon>Hexapoda</taxon>
        <taxon>Collembola</taxon>
        <taxon>Entomobryomorpha</taxon>
        <taxon>Isotomoidea</taxon>
        <taxon>Isotomidae</taxon>
        <taxon>Proisotominae</taxon>
        <taxon>Folsomia</taxon>
    </lineage>
</organism>